<accession>A0A4R5VN65</accession>
<dbReference type="Proteomes" id="UP001178888">
    <property type="component" value="Unassembled WGS sequence"/>
</dbReference>
<dbReference type="PANTHER" id="PTHR30193:SF41">
    <property type="entry name" value="DIACETYLCHITOBIOSE UPTAKE SYSTEM PERMEASE PROTEIN NGCF"/>
    <property type="match status" value="1"/>
</dbReference>
<evidence type="ECO:0000313" key="11">
    <source>
        <dbReference type="Proteomes" id="UP000295132"/>
    </source>
</evidence>
<name>A0A4R5VN65_9BACI</name>
<evidence type="ECO:0000259" key="8">
    <source>
        <dbReference type="PROSITE" id="PS50928"/>
    </source>
</evidence>
<evidence type="ECO:0000313" key="9">
    <source>
        <dbReference type="EMBL" id="MDQ6598159.1"/>
    </source>
</evidence>
<keyword evidence="2 7" id="KW-0813">Transport</keyword>
<evidence type="ECO:0000256" key="3">
    <source>
        <dbReference type="ARBA" id="ARBA00022475"/>
    </source>
</evidence>
<evidence type="ECO:0000313" key="10">
    <source>
        <dbReference type="EMBL" id="TDK59455.1"/>
    </source>
</evidence>
<feature type="transmembrane region" description="Helical" evidence="7">
    <location>
        <begin position="239"/>
        <end position="260"/>
    </location>
</feature>
<feature type="transmembrane region" description="Helical" evidence="7">
    <location>
        <begin position="32"/>
        <end position="55"/>
    </location>
</feature>
<evidence type="ECO:0000256" key="7">
    <source>
        <dbReference type="RuleBase" id="RU363032"/>
    </source>
</evidence>
<dbReference type="GO" id="GO:0005886">
    <property type="term" value="C:plasma membrane"/>
    <property type="evidence" value="ECO:0007669"/>
    <property type="project" value="UniProtKB-SubCell"/>
</dbReference>
<dbReference type="SUPFAM" id="SSF161098">
    <property type="entry name" value="MetI-like"/>
    <property type="match status" value="1"/>
</dbReference>
<dbReference type="Pfam" id="PF00528">
    <property type="entry name" value="BPD_transp_1"/>
    <property type="match status" value="1"/>
</dbReference>
<feature type="transmembrane region" description="Helical" evidence="7">
    <location>
        <begin position="130"/>
        <end position="147"/>
    </location>
</feature>
<dbReference type="InterPro" id="IPR051393">
    <property type="entry name" value="ABC_transporter_permease"/>
</dbReference>
<keyword evidence="5 7" id="KW-1133">Transmembrane helix</keyword>
<dbReference type="Gene3D" id="1.10.3720.10">
    <property type="entry name" value="MetI-like"/>
    <property type="match status" value="1"/>
</dbReference>
<gene>
    <name evidence="10" type="ORF">E2K98_19740</name>
    <name evidence="9" type="ORF">RCG21_17650</name>
</gene>
<dbReference type="Proteomes" id="UP000295132">
    <property type="component" value="Unassembled WGS sequence"/>
</dbReference>
<evidence type="ECO:0000313" key="12">
    <source>
        <dbReference type="Proteomes" id="UP001178888"/>
    </source>
</evidence>
<feature type="transmembrane region" description="Helical" evidence="7">
    <location>
        <begin position="180"/>
        <end position="203"/>
    </location>
</feature>
<proteinExistence type="inferred from homology"/>
<evidence type="ECO:0000256" key="6">
    <source>
        <dbReference type="ARBA" id="ARBA00023136"/>
    </source>
</evidence>
<dbReference type="PROSITE" id="PS50928">
    <property type="entry name" value="ABC_TM1"/>
    <property type="match status" value="1"/>
</dbReference>
<keyword evidence="12" id="KW-1185">Reference proteome</keyword>
<dbReference type="CDD" id="cd06261">
    <property type="entry name" value="TM_PBP2"/>
    <property type="match status" value="1"/>
</dbReference>
<dbReference type="EMBL" id="SMYO01000009">
    <property type="protein sequence ID" value="TDK59455.1"/>
    <property type="molecule type" value="Genomic_DNA"/>
</dbReference>
<dbReference type="AlphaFoldDB" id="A0A4R5VN65"/>
<comment type="subcellular location">
    <subcellularLocation>
        <location evidence="1 7">Cell membrane</location>
        <topology evidence="1 7">Multi-pass membrane protein</topology>
    </subcellularLocation>
</comment>
<feature type="transmembrane region" description="Helical" evidence="7">
    <location>
        <begin position="286"/>
        <end position="310"/>
    </location>
</feature>
<keyword evidence="3" id="KW-1003">Cell membrane</keyword>
<comment type="caution">
    <text evidence="10">The sequence shown here is derived from an EMBL/GenBank/DDBJ whole genome shotgun (WGS) entry which is preliminary data.</text>
</comment>
<dbReference type="RefSeq" id="WP_133337111.1">
    <property type="nucleotide sequence ID" value="NZ_JAVGVR010000001.1"/>
</dbReference>
<feature type="domain" description="ABC transmembrane type-1" evidence="8">
    <location>
        <begin position="93"/>
        <end position="307"/>
    </location>
</feature>
<evidence type="ECO:0000256" key="1">
    <source>
        <dbReference type="ARBA" id="ARBA00004651"/>
    </source>
</evidence>
<organism evidence="10 11">
    <name type="scientific">Bacillus salipaludis</name>
    <dbReference type="NCBI Taxonomy" id="2547811"/>
    <lineage>
        <taxon>Bacteria</taxon>
        <taxon>Bacillati</taxon>
        <taxon>Bacillota</taxon>
        <taxon>Bacilli</taxon>
        <taxon>Bacillales</taxon>
        <taxon>Bacillaceae</taxon>
        <taxon>Bacillus</taxon>
    </lineage>
</organism>
<protein>
    <submittedName>
        <fullName evidence="10">Sugar ABC transporter permease</fullName>
    </submittedName>
</protein>
<evidence type="ECO:0000256" key="5">
    <source>
        <dbReference type="ARBA" id="ARBA00022989"/>
    </source>
</evidence>
<dbReference type="InterPro" id="IPR035906">
    <property type="entry name" value="MetI-like_sf"/>
</dbReference>
<dbReference type="EMBL" id="JAVGVR010000001">
    <property type="protein sequence ID" value="MDQ6598159.1"/>
    <property type="molecule type" value="Genomic_DNA"/>
</dbReference>
<sequence length="316" mass="35257">MNLSDSASSLKIDQKNSPAVMKGKRKVKVKKILMILSFLSPALILYAIFMLYPMIDAIRLSFFDWDGAASSMKFIGLENYLKLTGDKIFLKALGHNLLWVVLSLILMVIPTLILAVLISRLKRGKTFFRAGFYLPSVLSLAVVGVLWSKIYDPNMGPINVFLRSIGLENAAKNWLGEPLFVIPALVVASTWAFYGLYLILFLAGLQNINHELYEAADLDGAGPIRKFWSITIPSLRNTLNVVISMVIINALKGFALIWIMTQGGPFYMSELVSTYVYKAAFSMNKVSYATAGSVVLGIIVILFTVAFNYYRERSEH</sequence>
<dbReference type="InterPro" id="IPR000515">
    <property type="entry name" value="MetI-like"/>
</dbReference>
<evidence type="ECO:0000256" key="2">
    <source>
        <dbReference type="ARBA" id="ARBA00022448"/>
    </source>
</evidence>
<reference evidence="9" key="2">
    <citation type="submission" date="2023-08" db="EMBL/GenBank/DDBJ databases">
        <title>Nitrogen cycling bacteria in agricultural field soils.</title>
        <authorList>
            <person name="Jang J."/>
        </authorList>
    </citation>
    <scope>NUCLEOTIDE SEQUENCE</scope>
    <source>
        <strain evidence="9">PS3-36</strain>
    </source>
</reference>
<evidence type="ECO:0000256" key="4">
    <source>
        <dbReference type="ARBA" id="ARBA00022692"/>
    </source>
</evidence>
<dbReference type="GO" id="GO:0055085">
    <property type="term" value="P:transmembrane transport"/>
    <property type="evidence" value="ECO:0007669"/>
    <property type="project" value="InterPro"/>
</dbReference>
<dbReference type="PANTHER" id="PTHR30193">
    <property type="entry name" value="ABC TRANSPORTER PERMEASE PROTEIN"/>
    <property type="match status" value="1"/>
</dbReference>
<comment type="similarity">
    <text evidence="7">Belongs to the binding-protein-dependent transport system permease family.</text>
</comment>
<reference evidence="10 11" key="1">
    <citation type="submission" date="2019-03" db="EMBL/GenBank/DDBJ databases">
        <title>Bacillus niacini sp. nov. a Nicotinate-Metabolizing Mesophile Isolated from Soil.</title>
        <authorList>
            <person name="Zhang G."/>
        </authorList>
    </citation>
    <scope>NUCLEOTIDE SEQUENCE [LARGE SCALE GENOMIC DNA]</scope>
    <source>
        <strain evidence="10 11">WN066</strain>
    </source>
</reference>
<feature type="transmembrane region" description="Helical" evidence="7">
    <location>
        <begin position="97"/>
        <end position="118"/>
    </location>
</feature>
<keyword evidence="6 7" id="KW-0472">Membrane</keyword>
<keyword evidence="4 7" id="KW-0812">Transmembrane</keyword>